<dbReference type="EMBL" id="JBHRTQ010000002">
    <property type="protein sequence ID" value="MFC3173032.1"/>
    <property type="molecule type" value="Genomic_DNA"/>
</dbReference>
<keyword evidence="5" id="KW-1185">Reference proteome</keyword>
<dbReference type="InterPro" id="IPR050188">
    <property type="entry name" value="RluA_PseudoU_synthase"/>
</dbReference>
<evidence type="ECO:0000313" key="5">
    <source>
        <dbReference type="Proteomes" id="UP001595604"/>
    </source>
</evidence>
<comment type="caution">
    <text evidence="4">The sequence shown here is derived from an EMBL/GenBank/DDBJ whole genome shotgun (WGS) entry which is preliminary data.</text>
</comment>
<dbReference type="PROSITE" id="PS01129">
    <property type="entry name" value="PSI_RLU"/>
    <property type="match status" value="1"/>
</dbReference>
<feature type="domain" description="Pseudouridine synthase RsuA/RluA-like" evidence="3">
    <location>
        <begin position="14"/>
        <end position="166"/>
    </location>
</feature>
<dbReference type="RefSeq" id="WP_379508422.1">
    <property type="nucleotide sequence ID" value="NZ_JBHRTQ010000002.1"/>
</dbReference>
<proteinExistence type="inferred from homology"/>
<dbReference type="InterPro" id="IPR006145">
    <property type="entry name" value="PsdUridine_synth_RsuA/RluA"/>
</dbReference>
<evidence type="ECO:0000256" key="2">
    <source>
        <dbReference type="ARBA" id="ARBA00023235"/>
    </source>
</evidence>
<dbReference type="InterPro" id="IPR020103">
    <property type="entry name" value="PsdUridine_synth_cat_dom_sf"/>
</dbReference>
<evidence type="ECO:0000256" key="1">
    <source>
        <dbReference type="ARBA" id="ARBA00010876"/>
    </source>
</evidence>
<dbReference type="PANTHER" id="PTHR21600:SF44">
    <property type="entry name" value="RIBOSOMAL LARGE SUBUNIT PSEUDOURIDINE SYNTHASE D"/>
    <property type="match status" value="1"/>
</dbReference>
<dbReference type="Gene3D" id="3.30.2350.10">
    <property type="entry name" value="Pseudouridine synthase"/>
    <property type="match status" value="1"/>
</dbReference>
<dbReference type="GO" id="GO:0016853">
    <property type="term" value="F:isomerase activity"/>
    <property type="evidence" value="ECO:0007669"/>
    <property type="project" value="UniProtKB-KW"/>
</dbReference>
<dbReference type="Pfam" id="PF00849">
    <property type="entry name" value="PseudoU_synth_2"/>
    <property type="match status" value="1"/>
</dbReference>
<dbReference type="PANTHER" id="PTHR21600">
    <property type="entry name" value="MITOCHONDRIAL RNA PSEUDOURIDINE SYNTHASE"/>
    <property type="match status" value="1"/>
</dbReference>
<organism evidence="4 5">
    <name type="scientific">Novosphingobium bradum</name>
    <dbReference type="NCBI Taxonomy" id="1737444"/>
    <lineage>
        <taxon>Bacteria</taxon>
        <taxon>Pseudomonadati</taxon>
        <taxon>Pseudomonadota</taxon>
        <taxon>Alphaproteobacteria</taxon>
        <taxon>Sphingomonadales</taxon>
        <taxon>Sphingomonadaceae</taxon>
        <taxon>Novosphingobium</taxon>
    </lineage>
</organism>
<gene>
    <name evidence="4" type="ORF">ACFOD9_02075</name>
</gene>
<dbReference type="SUPFAM" id="SSF55120">
    <property type="entry name" value="Pseudouridine synthase"/>
    <property type="match status" value="1"/>
</dbReference>
<evidence type="ECO:0000313" key="4">
    <source>
        <dbReference type="EMBL" id="MFC3173032.1"/>
    </source>
</evidence>
<comment type="similarity">
    <text evidence="1">Belongs to the pseudouridine synthase RluA family.</text>
</comment>
<protein>
    <submittedName>
        <fullName evidence="4">RluA family pseudouridine synthase</fullName>
        <ecNumber evidence="4">5.4.99.-</ecNumber>
    </submittedName>
</protein>
<dbReference type="InterPro" id="IPR006224">
    <property type="entry name" value="PsdUridine_synth_RluA-like_CS"/>
</dbReference>
<dbReference type="EC" id="5.4.99.-" evidence="4"/>
<name>A0ABV7IM17_9SPHN</name>
<keyword evidence="2 4" id="KW-0413">Isomerase</keyword>
<reference evidence="5" key="1">
    <citation type="journal article" date="2019" name="Int. J. Syst. Evol. Microbiol.">
        <title>The Global Catalogue of Microorganisms (GCM) 10K type strain sequencing project: providing services to taxonomists for standard genome sequencing and annotation.</title>
        <authorList>
            <consortium name="The Broad Institute Genomics Platform"/>
            <consortium name="The Broad Institute Genome Sequencing Center for Infectious Disease"/>
            <person name="Wu L."/>
            <person name="Ma J."/>
        </authorList>
    </citation>
    <scope>NUCLEOTIDE SEQUENCE [LARGE SCALE GENOMIC DNA]</scope>
    <source>
        <strain evidence="5">KCTC 42984</strain>
    </source>
</reference>
<accession>A0ABV7IM17</accession>
<evidence type="ECO:0000259" key="3">
    <source>
        <dbReference type="Pfam" id="PF00849"/>
    </source>
</evidence>
<dbReference type="CDD" id="cd02869">
    <property type="entry name" value="PseudoU_synth_RluA_like"/>
    <property type="match status" value="1"/>
</dbReference>
<dbReference type="Proteomes" id="UP001595604">
    <property type="component" value="Unassembled WGS sequence"/>
</dbReference>
<sequence length="241" mass="25532">MSEISILFEDGEALVIDKPAGLPLDRPRAGGMALEDRLDELKLGFQRPPAPVHRLDRDTSGCLLLARNPKALKRFAAAFEAREVDKRYLGIVAGPVEGPNGESEGTIALSLAKISSAADGWRMIAAKKGKPAVTHWRKLAEHGGRTLVEFRPETGRTHQIRVHAAHAFGHALLGDGRYGTREGATRTMLHAADIVVTRAGKPPIRAHAPTPADFAALGFVDPEDGAAPDVGAEGAGGTPEA</sequence>